<keyword evidence="2" id="KW-1133">Transmembrane helix</keyword>
<protein>
    <submittedName>
        <fullName evidence="4">Uncharacterized protein</fullName>
    </submittedName>
</protein>
<keyword evidence="2" id="KW-0812">Transmembrane</keyword>
<keyword evidence="2" id="KW-0472">Membrane</keyword>
<name>A0ABN9XQ11_9DINO</name>
<feature type="transmembrane region" description="Helical" evidence="2">
    <location>
        <begin position="105"/>
        <end position="131"/>
    </location>
</feature>
<sequence>MDMASRWRTGRALLVSAALAGLASGSGGEGVTYVTEEDTKVSALASQRMEEFCDGVDLTNVDIEAGRVSLRNSVGSENIILDALKEANSSSELSDKFEDKADIRWIGSTVGPIVFAVVLAVLWFFFCWTACPCCKCCRCCAKQRHRPKILKIVILLCVLLLTACMVFSVVMALAGRDHIDEGLTATSCTAARVVNYTLNGNADENFIGMLPMLDKLSEMKGVLADNSTFVSGVFTILDATADVVTSSYLAEQALQLMSDTLALPANMHPPAPVRDPTGALHTCQLCATLAVPLSQLATAVADSSGKAMADVYTEVQTQLGSESRADLRIAFDGGVGPLRDSATMIRDSFKFFLEDDFKDYQDHLIDFVGLWVVVLSLLVLMLAACGCTSAACCTLNEYSTSKQEAGQNPWNNKIAPCACCSWCCGWGYAVVVLFIGGIMVVVSVLIGSVCLPLDELDGQLLGEIMPALGVETSNQDDLDMMKDMIDGCFSLQNSDAAILMDILFTRDNGTKMSMRQQIQSQTTDLMNAKFDMLDVKLASGAKLMEDASLLELLDLIANNPVDNLIIIDPLSLPGTDYEAIVEDSRPLASSLRVGAGSSLACSDFVFQGETIYGISTLEANLLSLNSGGTSTPTTPAAVCTGQVVCDSWPTDCIVSGVNTCEDACDDANLLMDLKAELINAATYRCDIFQDAAGNDCDLKDMAGDADTGYTGDCLTNGGASVTRKQVTCTLAEFKQYVQDWDTRLRNVFTRVDDVLVAKQDAISVNLKNLVAEEITGPVNSIVDGSSCSFLKSAYADLVTGLCFQGARGFRNVALSHSWNGVLTSMLILVTYSIWRHAVDNRNKWAEEAAKVGAADAEGAAANEGKGAVAADPPPLDPLRAGARPAEPAPAEPAEPAEPAGGAPAE</sequence>
<organism evidence="4 5">
    <name type="scientific">Prorocentrum cordatum</name>
    <dbReference type="NCBI Taxonomy" id="2364126"/>
    <lineage>
        <taxon>Eukaryota</taxon>
        <taxon>Sar</taxon>
        <taxon>Alveolata</taxon>
        <taxon>Dinophyceae</taxon>
        <taxon>Prorocentrales</taxon>
        <taxon>Prorocentraceae</taxon>
        <taxon>Prorocentrum</taxon>
    </lineage>
</organism>
<feature type="chain" id="PRO_5045744490" evidence="3">
    <location>
        <begin position="26"/>
        <end position="905"/>
    </location>
</feature>
<feature type="transmembrane region" description="Helical" evidence="2">
    <location>
        <begin position="368"/>
        <end position="393"/>
    </location>
</feature>
<keyword evidence="3" id="KW-0732">Signal</keyword>
<gene>
    <name evidence="4" type="ORF">PCOR1329_LOCUS77875</name>
</gene>
<evidence type="ECO:0000256" key="2">
    <source>
        <dbReference type="SAM" id="Phobius"/>
    </source>
</evidence>
<proteinExistence type="predicted"/>
<evidence type="ECO:0000256" key="1">
    <source>
        <dbReference type="SAM" id="MobiDB-lite"/>
    </source>
</evidence>
<reference evidence="4" key="1">
    <citation type="submission" date="2023-10" db="EMBL/GenBank/DDBJ databases">
        <authorList>
            <person name="Chen Y."/>
            <person name="Shah S."/>
            <person name="Dougan E. K."/>
            <person name="Thang M."/>
            <person name="Chan C."/>
        </authorList>
    </citation>
    <scope>NUCLEOTIDE SEQUENCE [LARGE SCALE GENOMIC DNA]</scope>
</reference>
<feature type="transmembrane region" description="Helical" evidence="2">
    <location>
        <begin position="152"/>
        <end position="174"/>
    </location>
</feature>
<evidence type="ECO:0000313" key="4">
    <source>
        <dbReference type="EMBL" id="CAK0900652.1"/>
    </source>
</evidence>
<evidence type="ECO:0000256" key="3">
    <source>
        <dbReference type="SAM" id="SignalP"/>
    </source>
</evidence>
<feature type="signal peptide" evidence="3">
    <location>
        <begin position="1"/>
        <end position="25"/>
    </location>
</feature>
<feature type="compositionally biased region" description="Low complexity" evidence="1">
    <location>
        <begin position="893"/>
        <end position="905"/>
    </location>
</feature>
<dbReference type="EMBL" id="CAUYUJ010020815">
    <property type="protein sequence ID" value="CAK0900652.1"/>
    <property type="molecule type" value="Genomic_DNA"/>
</dbReference>
<comment type="caution">
    <text evidence="4">The sequence shown here is derived from an EMBL/GenBank/DDBJ whole genome shotgun (WGS) entry which is preliminary data.</text>
</comment>
<keyword evidence="5" id="KW-1185">Reference proteome</keyword>
<feature type="compositionally biased region" description="Low complexity" evidence="1">
    <location>
        <begin position="851"/>
        <end position="870"/>
    </location>
</feature>
<feature type="transmembrane region" description="Helical" evidence="2">
    <location>
        <begin position="414"/>
        <end position="446"/>
    </location>
</feature>
<dbReference type="Proteomes" id="UP001189429">
    <property type="component" value="Unassembled WGS sequence"/>
</dbReference>
<feature type="region of interest" description="Disordered" evidence="1">
    <location>
        <begin position="851"/>
        <end position="905"/>
    </location>
</feature>
<evidence type="ECO:0000313" key="5">
    <source>
        <dbReference type="Proteomes" id="UP001189429"/>
    </source>
</evidence>
<accession>A0ABN9XQ11</accession>